<evidence type="ECO:0000313" key="3">
    <source>
        <dbReference type="Proteomes" id="UP001596505"/>
    </source>
</evidence>
<gene>
    <name evidence="2" type="ORF">ACFQRG_03970</name>
</gene>
<evidence type="ECO:0000313" key="2">
    <source>
        <dbReference type="EMBL" id="MFC7392130.1"/>
    </source>
</evidence>
<feature type="transmembrane region" description="Helical" evidence="1">
    <location>
        <begin position="31"/>
        <end position="50"/>
    </location>
</feature>
<feature type="transmembrane region" description="Helical" evidence="1">
    <location>
        <begin position="57"/>
        <end position="79"/>
    </location>
</feature>
<sequence>MTIQAKGYNVVSIILFIVPLLLFYFSNFNPSVSWILLTTPVIGIILSYFGKKGPSRIIAISGNVIAIIICSSSAAGSIFF</sequence>
<accession>A0ABW2PWQ0</accession>
<dbReference type="RefSeq" id="WP_380963865.1">
    <property type="nucleotide sequence ID" value="NZ_JBHTCO010000004.1"/>
</dbReference>
<protein>
    <submittedName>
        <fullName evidence="2">Uncharacterized protein</fullName>
    </submittedName>
</protein>
<dbReference type="Proteomes" id="UP001596505">
    <property type="component" value="Unassembled WGS sequence"/>
</dbReference>
<keyword evidence="1" id="KW-1133">Transmembrane helix</keyword>
<keyword evidence="1" id="KW-0472">Membrane</keyword>
<dbReference type="EMBL" id="JBHTCO010000004">
    <property type="protein sequence ID" value="MFC7392130.1"/>
    <property type="molecule type" value="Genomic_DNA"/>
</dbReference>
<proteinExistence type="predicted"/>
<comment type="caution">
    <text evidence="2">The sequence shown here is derived from an EMBL/GenBank/DDBJ whole genome shotgun (WGS) entry which is preliminary data.</text>
</comment>
<feature type="transmembrane region" description="Helical" evidence="1">
    <location>
        <begin position="7"/>
        <end position="25"/>
    </location>
</feature>
<organism evidence="2 3">
    <name type="scientific">Scopulibacillus cellulosilyticus</name>
    <dbReference type="NCBI Taxonomy" id="2665665"/>
    <lineage>
        <taxon>Bacteria</taxon>
        <taxon>Bacillati</taxon>
        <taxon>Bacillota</taxon>
        <taxon>Bacilli</taxon>
        <taxon>Bacillales</taxon>
        <taxon>Sporolactobacillaceae</taxon>
        <taxon>Scopulibacillus</taxon>
    </lineage>
</organism>
<name>A0ABW2PWQ0_9BACL</name>
<reference evidence="3" key="1">
    <citation type="journal article" date="2019" name="Int. J. Syst. Evol. Microbiol.">
        <title>The Global Catalogue of Microorganisms (GCM) 10K type strain sequencing project: providing services to taxonomists for standard genome sequencing and annotation.</title>
        <authorList>
            <consortium name="The Broad Institute Genomics Platform"/>
            <consortium name="The Broad Institute Genome Sequencing Center for Infectious Disease"/>
            <person name="Wu L."/>
            <person name="Ma J."/>
        </authorList>
    </citation>
    <scope>NUCLEOTIDE SEQUENCE [LARGE SCALE GENOMIC DNA]</scope>
    <source>
        <strain evidence="3">CGMCC 1.16305</strain>
    </source>
</reference>
<keyword evidence="1" id="KW-0812">Transmembrane</keyword>
<keyword evidence="3" id="KW-1185">Reference proteome</keyword>
<evidence type="ECO:0000256" key="1">
    <source>
        <dbReference type="SAM" id="Phobius"/>
    </source>
</evidence>